<dbReference type="Pfam" id="PF00106">
    <property type="entry name" value="adh_short"/>
    <property type="match status" value="1"/>
</dbReference>
<evidence type="ECO:0000256" key="2">
    <source>
        <dbReference type="ARBA" id="ARBA00012948"/>
    </source>
</evidence>
<dbReference type="EC" id="1.1.1.100" evidence="2"/>
<accession>A0A8W8NMK7</accession>
<protein>
    <recommendedName>
        <fullName evidence="2">3-oxoacyl-[acyl-carrier-protein] reductase</fullName>
        <ecNumber evidence="2">1.1.1.100</ecNumber>
    </recommendedName>
</protein>
<dbReference type="PANTHER" id="PTHR42879:SF2">
    <property type="entry name" value="3-OXOACYL-[ACYL-CARRIER-PROTEIN] REDUCTASE FABG"/>
    <property type="match status" value="1"/>
</dbReference>
<comment type="catalytic activity">
    <reaction evidence="3">
        <text>a (3R)-hydroxyacyl-[ACP] + NADP(+) = a 3-oxoacyl-[ACP] + NADPH + H(+)</text>
        <dbReference type="Rhea" id="RHEA:17397"/>
        <dbReference type="Rhea" id="RHEA-COMP:9916"/>
        <dbReference type="Rhea" id="RHEA-COMP:9945"/>
        <dbReference type="ChEBI" id="CHEBI:15378"/>
        <dbReference type="ChEBI" id="CHEBI:57783"/>
        <dbReference type="ChEBI" id="CHEBI:58349"/>
        <dbReference type="ChEBI" id="CHEBI:78776"/>
        <dbReference type="ChEBI" id="CHEBI:78827"/>
        <dbReference type="EC" id="1.1.1.100"/>
    </reaction>
</comment>
<dbReference type="InterPro" id="IPR050259">
    <property type="entry name" value="SDR"/>
</dbReference>
<dbReference type="PANTHER" id="PTHR42879">
    <property type="entry name" value="3-OXOACYL-(ACYL-CARRIER-PROTEIN) REDUCTASE"/>
    <property type="match status" value="1"/>
</dbReference>
<organism evidence="5 6">
    <name type="scientific">Magallana gigas</name>
    <name type="common">Pacific oyster</name>
    <name type="synonym">Crassostrea gigas</name>
    <dbReference type="NCBI Taxonomy" id="29159"/>
    <lineage>
        <taxon>Eukaryota</taxon>
        <taxon>Metazoa</taxon>
        <taxon>Spiralia</taxon>
        <taxon>Lophotrochozoa</taxon>
        <taxon>Mollusca</taxon>
        <taxon>Bivalvia</taxon>
        <taxon>Autobranchia</taxon>
        <taxon>Pteriomorphia</taxon>
        <taxon>Ostreida</taxon>
        <taxon>Ostreoidea</taxon>
        <taxon>Ostreidae</taxon>
        <taxon>Magallana</taxon>
    </lineage>
</organism>
<evidence type="ECO:0000256" key="1">
    <source>
        <dbReference type="ARBA" id="ARBA00006484"/>
    </source>
</evidence>
<dbReference type="InterPro" id="IPR036291">
    <property type="entry name" value="NAD(P)-bd_dom_sf"/>
</dbReference>
<comment type="similarity">
    <text evidence="1 4">Belongs to the short-chain dehydrogenases/reductases (SDR) family.</text>
</comment>
<evidence type="ECO:0000256" key="3">
    <source>
        <dbReference type="ARBA" id="ARBA00048508"/>
    </source>
</evidence>
<proteinExistence type="inferred from homology"/>
<dbReference type="PRINTS" id="PR00080">
    <property type="entry name" value="SDRFAMILY"/>
</dbReference>
<evidence type="ECO:0000313" key="5">
    <source>
        <dbReference type="EnsemblMetazoa" id="G8061.1:cds"/>
    </source>
</evidence>
<dbReference type="Proteomes" id="UP000005408">
    <property type="component" value="Unassembled WGS sequence"/>
</dbReference>
<sequence length="210" mass="23322">MELQGRTALVTGFAGAIGSVIATSLANAGCDVIGVDKKNHDIVRMSIDEIKAESKRDVKFFQCNLLNKEDIHKVFQDLKSGDVDILVNEAGRLSINKIEDLSDDVWDEDIGLNLTAPFVLIKLVIGLMKDKGWGRIINISSILGIKATGSIISYIASKTGLIGLTRDQIWSDFPRTLGPCGYCRLEKRCPYHWEQCILLSQYPFLQVYES</sequence>
<dbReference type="AlphaFoldDB" id="A0A8W8NMK7"/>
<name>A0A8W8NMK7_MAGGI</name>
<evidence type="ECO:0000256" key="4">
    <source>
        <dbReference type="RuleBase" id="RU000363"/>
    </source>
</evidence>
<keyword evidence="6" id="KW-1185">Reference proteome</keyword>
<dbReference type="CDD" id="cd05233">
    <property type="entry name" value="SDR_c"/>
    <property type="match status" value="1"/>
</dbReference>
<dbReference type="InterPro" id="IPR002347">
    <property type="entry name" value="SDR_fam"/>
</dbReference>
<dbReference type="GO" id="GO:0004316">
    <property type="term" value="F:3-oxoacyl-[acyl-carrier-protein] reductase (NADPH) activity"/>
    <property type="evidence" value="ECO:0007669"/>
    <property type="project" value="UniProtKB-EC"/>
</dbReference>
<evidence type="ECO:0000313" key="6">
    <source>
        <dbReference type="Proteomes" id="UP000005408"/>
    </source>
</evidence>
<dbReference type="EnsemblMetazoa" id="G8061.1">
    <property type="protein sequence ID" value="G8061.1:cds"/>
    <property type="gene ID" value="G8061"/>
</dbReference>
<dbReference type="PRINTS" id="PR00081">
    <property type="entry name" value="GDHRDH"/>
</dbReference>
<dbReference type="Gene3D" id="3.40.50.720">
    <property type="entry name" value="NAD(P)-binding Rossmann-like Domain"/>
    <property type="match status" value="1"/>
</dbReference>
<dbReference type="SUPFAM" id="SSF51735">
    <property type="entry name" value="NAD(P)-binding Rossmann-fold domains"/>
    <property type="match status" value="1"/>
</dbReference>
<reference evidence="5" key="1">
    <citation type="submission" date="2022-08" db="UniProtKB">
        <authorList>
            <consortium name="EnsemblMetazoa"/>
        </authorList>
    </citation>
    <scope>IDENTIFICATION</scope>
    <source>
        <strain evidence="5">05x7-T-G4-1.051#20</strain>
    </source>
</reference>